<comment type="caution">
    <text evidence="2">The sequence shown here is derived from an EMBL/GenBank/DDBJ whole genome shotgun (WGS) entry which is preliminary data.</text>
</comment>
<evidence type="ECO:0000313" key="3">
    <source>
        <dbReference type="Proteomes" id="UP000076858"/>
    </source>
</evidence>
<dbReference type="Proteomes" id="UP000076858">
    <property type="component" value="Unassembled WGS sequence"/>
</dbReference>
<dbReference type="EMBL" id="LRGB01005075">
    <property type="protein sequence ID" value="KZS02181.1"/>
    <property type="molecule type" value="Genomic_DNA"/>
</dbReference>
<organism evidence="2 3">
    <name type="scientific">Daphnia magna</name>
    <dbReference type="NCBI Taxonomy" id="35525"/>
    <lineage>
        <taxon>Eukaryota</taxon>
        <taxon>Metazoa</taxon>
        <taxon>Ecdysozoa</taxon>
        <taxon>Arthropoda</taxon>
        <taxon>Crustacea</taxon>
        <taxon>Branchiopoda</taxon>
        <taxon>Diplostraca</taxon>
        <taxon>Cladocera</taxon>
        <taxon>Anomopoda</taxon>
        <taxon>Daphniidae</taxon>
        <taxon>Daphnia</taxon>
    </lineage>
</organism>
<evidence type="ECO:0000313" key="2">
    <source>
        <dbReference type="EMBL" id="KZS02181.1"/>
    </source>
</evidence>
<feature type="non-terminal residue" evidence="2">
    <location>
        <position position="1"/>
    </location>
</feature>
<accession>A0A162C8P3</accession>
<feature type="region of interest" description="Disordered" evidence="1">
    <location>
        <begin position="75"/>
        <end position="120"/>
    </location>
</feature>
<protein>
    <submittedName>
        <fullName evidence="2">Uncharacterized protein</fullName>
    </submittedName>
</protein>
<reference evidence="2 3" key="1">
    <citation type="submission" date="2016-03" db="EMBL/GenBank/DDBJ databases">
        <title>EvidentialGene: Evidence-directed Construction of Genes on Genomes.</title>
        <authorList>
            <person name="Gilbert D.G."/>
            <person name="Choi J.-H."/>
            <person name="Mockaitis K."/>
            <person name="Colbourne J."/>
            <person name="Pfrender M."/>
        </authorList>
    </citation>
    <scope>NUCLEOTIDE SEQUENCE [LARGE SCALE GENOMIC DNA]</scope>
    <source>
        <strain evidence="2 3">Xinb3</strain>
        <tissue evidence="2">Complete organism</tissue>
    </source>
</reference>
<sequence length="133" mass="15256">KRNRGASRVLTHSPEIEKLKAIFDLKVLKETNRLLKESIMCPKKMQTKRLLYLLYEQDSGGKAAAKLRLSETKSQLAAKKTRNTVKKTNVTRSKTNEENNSPVDDDYVPHNRVPTTSKNQATMKLRSVNRQLF</sequence>
<gene>
    <name evidence="2" type="ORF">APZ42_000879</name>
</gene>
<evidence type="ECO:0000256" key="1">
    <source>
        <dbReference type="SAM" id="MobiDB-lite"/>
    </source>
</evidence>
<dbReference type="AlphaFoldDB" id="A0A162C8P3"/>
<keyword evidence="3" id="KW-1185">Reference proteome</keyword>
<proteinExistence type="predicted"/>
<name>A0A162C8P3_9CRUS</name>